<organism evidence="1 2">
    <name type="scientific">Neophaeococcomyces mojaviensis</name>
    <dbReference type="NCBI Taxonomy" id="3383035"/>
    <lineage>
        <taxon>Eukaryota</taxon>
        <taxon>Fungi</taxon>
        <taxon>Dikarya</taxon>
        <taxon>Ascomycota</taxon>
        <taxon>Pezizomycotina</taxon>
        <taxon>Eurotiomycetes</taxon>
        <taxon>Chaetothyriomycetidae</taxon>
        <taxon>Chaetothyriales</taxon>
        <taxon>Chaetothyriales incertae sedis</taxon>
        <taxon>Neophaeococcomyces</taxon>
    </lineage>
</organism>
<keyword evidence="2" id="KW-1185">Reference proteome</keyword>
<feature type="non-terminal residue" evidence="1">
    <location>
        <position position="1"/>
    </location>
</feature>
<sequence length="193" mass="21536">IHQKLLQAESRNRRLPTDAELAAQEKERAEKLAQITSVEIKIRLPDQSAFSGTFTQSDTGADLYRLVRQALIPGLRGEEFVLRNPGIRGKDEIVPDDERKKLISNLGLKGRVLVVFGWDEKASPQVRATKEVLREDLRASAKDYVPTEIQGIAGEENEDKGTKVNLGKKPDDASGQEEGKRKLPKWLKGLGKK</sequence>
<comment type="caution">
    <text evidence="1">The sequence shown here is derived from an EMBL/GenBank/DDBJ whole genome shotgun (WGS) entry which is preliminary data.</text>
</comment>
<dbReference type="EMBL" id="JAPDRQ010000094">
    <property type="protein sequence ID" value="KAJ9655550.1"/>
    <property type="molecule type" value="Genomic_DNA"/>
</dbReference>
<proteinExistence type="predicted"/>
<gene>
    <name evidence="1" type="ORF">H2198_005641</name>
</gene>
<evidence type="ECO:0000313" key="1">
    <source>
        <dbReference type="EMBL" id="KAJ9655550.1"/>
    </source>
</evidence>
<reference evidence="1" key="1">
    <citation type="submission" date="2022-10" db="EMBL/GenBank/DDBJ databases">
        <title>Culturing micro-colonial fungi from biological soil crusts in the Mojave desert and describing Neophaeococcomyces mojavensis, and introducing the new genera and species Taxawa tesnikishii.</title>
        <authorList>
            <person name="Kurbessoian T."/>
            <person name="Stajich J.E."/>
        </authorList>
    </citation>
    <scope>NUCLEOTIDE SEQUENCE</scope>
    <source>
        <strain evidence="1">JES_112</strain>
    </source>
</reference>
<accession>A0ACC3A563</accession>
<dbReference type="Proteomes" id="UP001172386">
    <property type="component" value="Unassembled WGS sequence"/>
</dbReference>
<evidence type="ECO:0000313" key="2">
    <source>
        <dbReference type="Proteomes" id="UP001172386"/>
    </source>
</evidence>
<name>A0ACC3A563_9EURO</name>
<protein>
    <submittedName>
        <fullName evidence="1">Uncharacterized protein</fullName>
    </submittedName>
</protein>